<evidence type="ECO:0000256" key="5">
    <source>
        <dbReference type="ARBA" id="ARBA00022989"/>
    </source>
</evidence>
<feature type="transmembrane region" description="Helical" evidence="7">
    <location>
        <begin position="82"/>
        <end position="102"/>
    </location>
</feature>
<feature type="transmembrane region" description="Helical" evidence="7">
    <location>
        <begin position="210"/>
        <end position="231"/>
    </location>
</feature>
<sequence>MPTLQGWYASPRFGAKAEANRHLIGVGVRAWRCLPSLDPQIPTEERIMDSTSLALTGSAIDGGLFVDITDFARDTPALHTPMAWLSSYGILVFVALLAFTWWRARAASSAAMACAMAGFVSAPIASLVNTGIKDAVAETRPCRVFAHAYVIETCPGAEDYSFPSNHAVVSFAAVAALLVINRRLGGVALLAALPLAFSRVYVGAHYPHDVLAGALLGILIGMPVTLAGRRYGTTAVDYLRRGPGRLLVGSPHRTAPRSAT</sequence>
<keyword evidence="6 7" id="KW-0472">Membrane</keyword>
<protein>
    <submittedName>
        <fullName evidence="9">Phosphatase PAP2 family protein</fullName>
    </submittedName>
</protein>
<feature type="domain" description="Phosphatidic acid phosphatase type 2/haloperoxidase" evidence="8">
    <location>
        <begin position="116"/>
        <end position="225"/>
    </location>
</feature>
<evidence type="ECO:0000313" key="10">
    <source>
        <dbReference type="Proteomes" id="UP001611397"/>
    </source>
</evidence>
<feature type="transmembrane region" description="Helical" evidence="7">
    <location>
        <begin position="187"/>
        <end position="204"/>
    </location>
</feature>
<organism evidence="9 10">
    <name type="scientific">Streptomyces olivaceoviridis</name>
    <name type="common">Streptomyces corchorusii</name>
    <dbReference type="NCBI Taxonomy" id="1921"/>
    <lineage>
        <taxon>Bacteria</taxon>
        <taxon>Bacillati</taxon>
        <taxon>Actinomycetota</taxon>
        <taxon>Actinomycetes</taxon>
        <taxon>Kitasatosporales</taxon>
        <taxon>Streptomycetaceae</taxon>
        <taxon>Streptomyces</taxon>
    </lineage>
</organism>
<reference evidence="9 10" key="1">
    <citation type="submission" date="2024-10" db="EMBL/GenBank/DDBJ databases">
        <title>The Natural Products Discovery Center: Release of the First 8490 Sequenced Strains for Exploring Actinobacteria Biosynthetic Diversity.</title>
        <authorList>
            <person name="Kalkreuter E."/>
            <person name="Kautsar S.A."/>
            <person name="Yang D."/>
            <person name="Bader C.D."/>
            <person name="Teijaro C.N."/>
            <person name="Fluegel L."/>
            <person name="Davis C.M."/>
            <person name="Simpson J.R."/>
            <person name="Lauterbach L."/>
            <person name="Steele A.D."/>
            <person name="Gui C."/>
            <person name="Meng S."/>
            <person name="Li G."/>
            <person name="Viehrig K."/>
            <person name="Ye F."/>
            <person name="Su P."/>
            <person name="Kiefer A.F."/>
            <person name="Nichols A."/>
            <person name="Cepeda A.J."/>
            <person name="Yan W."/>
            <person name="Fan B."/>
            <person name="Jiang Y."/>
            <person name="Adhikari A."/>
            <person name="Zheng C.-J."/>
            <person name="Schuster L."/>
            <person name="Cowan T.M."/>
            <person name="Smanski M.J."/>
            <person name="Chevrette M.G."/>
            <person name="De Carvalho L.P.S."/>
            <person name="Shen B."/>
        </authorList>
    </citation>
    <scope>NUCLEOTIDE SEQUENCE [LARGE SCALE GENOMIC DNA]</scope>
    <source>
        <strain evidence="9 10">NPDC020295</strain>
    </source>
</reference>
<keyword evidence="5 7" id="KW-1133">Transmembrane helix</keyword>
<keyword evidence="3 7" id="KW-0812">Transmembrane</keyword>
<dbReference type="SUPFAM" id="SSF48317">
    <property type="entry name" value="Acid phosphatase/Vanadium-dependent haloperoxidase"/>
    <property type="match status" value="1"/>
</dbReference>
<evidence type="ECO:0000256" key="7">
    <source>
        <dbReference type="SAM" id="Phobius"/>
    </source>
</evidence>
<gene>
    <name evidence="9" type="ORF">ACH49L_33470</name>
</gene>
<evidence type="ECO:0000256" key="3">
    <source>
        <dbReference type="ARBA" id="ARBA00022692"/>
    </source>
</evidence>
<evidence type="ECO:0000256" key="4">
    <source>
        <dbReference type="ARBA" id="ARBA00022801"/>
    </source>
</evidence>
<comment type="subcellular location">
    <subcellularLocation>
        <location evidence="1">Cell membrane</location>
        <topology evidence="1">Multi-pass membrane protein</topology>
    </subcellularLocation>
</comment>
<keyword evidence="2" id="KW-1003">Cell membrane</keyword>
<dbReference type="Proteomes" id="UP001611397">
    <property type="component" value="Unassembled WGS sequence"/>
</dbReference>
<dbReference type="PANTHER" id="PTHR14969:SF62">
    <property type="entry name" value="DECAPRENYLPHOSPHORYL-5-PHOSPHORIBOSE PHOSPHATASE RV3807C-RELATED"/>
    <property type="match status" value="1"/>
</dbReference>
<dbReference type="InterPro" id="IPR000326">
    <property type="entry name" value="PAP2/HPO"/>
</dbReference>
<dbReference type="EMBL" id="JBIRWM010000020">
    <property type="protein sequence ID" value="MFI2160546.1"/>
    <property type="molecule type" value="Genomic_DNA"/>
</dbReference>
<dbReference type="Gene3D" id="1.20.144.10">
    <property type="entry name" value="Phosphatidic acid phosphatase type 2/haloperoxidase"/>
    <property type="match status" value="1"/>
</dbReference>
<name>A0ABW7VK12_STROI</name>
<accession>A0ABW7VK12</accession>
<evidence type="ECO:0000256" key="6">
    <source>
        <dbReference type="ARBA" id="ARBA00023136"/>
    </source>
</evidence>
<comment type="caution">
    <text evidence="9">The sequence shown here is derived from an EMBL/GenBank/DDBJ whole genome shotgun (WGS) entry which is preliminary data.</text>
</comment>
<keyword evidence="10" id="KW-1185">Reference proteome</keyword>
<proteinExistence type="predicted"/>
<dbReference type="Pfam" id="PF01569">
    <property type="entry name" value="PAP2"/>
    <property type="match status" value="1"/>
</dbReference>
<dbReference type="RefSeq" id="WP_244218530.1">
    <property type="nucleotide sequence ID" value="NZ_JBIRUT010000031.1"/>
</dbReference>
<dbReference type="SMART" id="SM00014">
    <property type="entry name" value="acidPPc"/>
    <property type="match status" value="1"/>
</dbReference>
<evidence type="ECO:0000259" key="8">
    <source>
        <dbReference type="SMART" id="SM00014"/>
    </source>
</evidence>
<evidence type="ECO:0000256" key="1">
    <source>
        <dbReference type="ARBA" id="ARBA00004651"/>
    </source>
</evidence>
<dbReference type="InterPro" id="IPR036938">
    <property type="entry name" value="PAP2/HPO_sf"/>
</dbReference>
<dbReference type="PANTHER" id="PTHR14969">
    <property type="entry name" value="SPHINGOSINE-1-PHOSPHATE PHOSPHOHYDROLASE"/>
    <property type="match status" value="1"/>
</dbReference>
<keyword evidence="4" id="KW-0378">Hydrolase</keyword>
<evidence type="ECO:0000256" key="2">
    <source>
        <dbReference type="ARBA" id="ARBA00022475"/>
    </source>
</evidence>
<evidence type="ECO:0000313" key="9">
    <source>
        <dbReference type="EMBL" id="MFI2160546.1"/>
    </source>
</evidence>